<protein>
    <submittedName>
        <fullName evidence="3">Nucleotide-binding universal stress UspA family protein</fullName>
    </submittedName>
</protein>
<dbReference type="Pfam" id="PF00582">
    <property type="entry name" value="Usp"/>
    <property type="match status" value="1"/>
</dbReference>
<accession>A0A2V4XJ92</accession>
<dbReference type="Proteomes" id="UP000248054">
    <property type="component" value="Unassembled WGS sequence"/>
</dbReference>
<feature type="domain" description="UspA" evidence="2">
    <location>
        <begin position="1"/>
        <end position="135"/>
    </location>
</feature>
<evidence type="ECO:0000313" key="3">
    <source>
        <dbReference type="EMBL" id="PYE83390.1"/>
    </source>
</evidence>
<dbReference type="OrthoDB" id="1421767at2"/>
<dbReference type="AlphaFoldDB" id="A0A2V4XJ92"/>
<keyword evidence="4" id="KW-1185">Reference proteome</keyword>
<dbReference type="PANTHER" id="PTHR46268">
    <property type="entry name" value="STRESS RESPONSE PROTEIN NHAX"/>
    <property type="match status" value="1"/>
</dbReference>
<dbReference type="Gene3D" id="3.40.50.12370">
    <property type="match status" value="1"/>
</dbReference>
<dbReference type="PANTHER" id="PTHR46268:SF6">
    <property type="entry name" value="UNIVERSAL STRESS PROTEIN UP12"/>
    <property type="match status" value="1"/>
</dbReference>
<evidence type="ECO:0000313" key="4">
    <source>
        <dbReference type="Proteomes" id="UP000248054"/>
    </source>
</evidence>
<evidence type="ECO:0000259" key="2">
    <source>
        <dbReference type="Pfam" id="PF00582"/>
    </source>
</evidence>
<dbReference type="InterPro" id="IPR006015">
    <property type="entry name" value="Universal_stress_UspA"/>
</dbReference>
<evidence type="ECO:0000256" key="1">
    <source>
        <dbReference type="ARBA" id="ARBA00008791"/>
    </source>
</evidence>
<reference evidence="3 4" key="1">
    <citation type="submission" date="2018-06" db="EMBL/GenBank/DDBJ databases">
        <title>Genomic Encyclopedia of Type Strains, Phase III (KMG-III): the genomes of soil and plant-associated and newly described type strains.</title>
        <authorList>
            <person name="Whitman W."/>
        </authorList>
    </citation>
    <scope>NUCLEOTIDE SEQUENCE [LARGE SCALE GENOMIC DNA]</scope>
    <source>
        <strain evidence="3 4">CECT 7945</strain>
    </source>
</reference>
<name>A0A2V4XJ92_9FLAO</name>
<sequence length="265" mass="30050">MKTILVPVGTSTNAQSHLKYAIDFARAISAKVFVVQIYNVYSKAGSMIKVDQILEAESKAFLEKHVASINTEGVEVHTKTYKGKLIKTLERVCQDLEVDLVVLEPRTNSIKDEVYLGKTSGKIIKRTHIPALIVPEGCEFKPYSNILMAVKSALIKKDRVLQPLKTIKAHFKSVVTLLLVKTPHHKESDFEINKELESIISTTQITESPTTFMAVLEHHKENEADLLCVVRRKRGFFNKLWEKDTILKKDFYTKTMPVLVLSELK</sequence>
<comment type="caution">
    <text evidence="3">The sequence shown here is derived from an EMBL/GenBank/DDBJ whole genome shotgun (WGS) entry which is preliminary data.</text>
</comment>
<dbReference type="EMBL" id="QJTD01000001">
    <property type="protein sequence ID" value="PYE83390.1"/>
    <property type="molecule type" value="Genomic_DNA"/>
</dbReference>
<dbReference type="RefSeq" id="WP_110474503.1">
    <property type="nucleotide sequence ID" value="NZ_BMWQ01000001.1"/>
</dbReference>
<proteinExistence type="inferred from homology"/>
<dbReference type="CDD" id="cd00293">
    <property type="entry name" value="USP-like"/>
    <property type="match status" value="1"/>
</dbReference>
<comment type="similarity">
    <text evidence="1">Belongs to the universal stress protein A family.</text>
</comment>
<gene>
    <name evidence="3" type="ORF">DFQ11_101824</name>
</gene>
<dbReference type="SUPFAM" id="SSF52402">
    <property type="entry name" value="Adenine nucleotide alpha hydrolases-like"/>
    <property type="match status" value="1"/>
</dbReference>
<organism evidence="3 4">
    <name type="scientific">Winogradskyella epiphytica</name>
    <dbReference type="NCBI Taxonomy" id="262005"/>
    <lineage>
        <taxon>Bacteria</taxon>
        <taxon>Pseudomonadati</taxon>
        <taxon>Bacteroidota</taxon>
        <taxon>Flavobacteriia</taxon>
        <taxon>Flavobacteriales</taxon>
        <taxon>Flavobacteriaceae</taxon>
        <taxon>Winogradskyella</taxon>
    </lineage>
</organism>
<dbReference type="PRINTS" id="PR01438">
    <property type="entry name" value="UNVRSLSTRESS"/>
</dbReference>
<dbReference type="InterPro" id="IPR006016">
    <property type="entry name" value="UspA"/>
</dbReference>